<evidence type="ECO:0000313" key="7">
    <source>
        <dbReference type="Proteomes" id="UP000285780"/>
    </source>
</evidence>
<dbReference type="PROSITE" id="PS51257">
    <property type="entry name" value="PROKAR_LIPOPROTEIN"/>
    <property type="match status" value="1"/>
</dbReference>
<dbReference type="Gene3D" id="3.10.50.40">
    <property type="match status" value="1"/>
</dbReference>
<dbReference type="AlphaFoldDB" id="A0A420DYW8"/>
<comment type="similarity">
    <text evidence="4">Belongs to the FKBP-type PPIase family.</text>
</comment>
<keyword evidence="2 3" id="KW-0697">Rotamase</keyword>
<feature type="domain" description="PPIase FKBP-type" evidence="5">
    <location>
        <begin position="92"/>
        <end position="176"/>
    </location>
</feature>
<evidence type="ECO:0000259" key="5">
    <source>
        <dbReference type="PROSITE" id="PS50059"/>
    </source>
</evidence>
<accession>A0A420DYW8</accession>
<evidence type="ECO:0000256" key="3">
    <source>
        <dbReference type="PROSITE-ProRule" id="PRU00277"/>
    </source>
</evidence>
<protein>
    <recommendedName>
        <fullName evidence="4">Peptidyl-prolyl cis-trans isomerase</fullName>
        <ecNumber evidence="4">5.2.1.8</ecNumber>
    </recommendedName>
</protein>
<dbReference type="PROSITE" id="PS50059">
    <property type="entry name" value="FKBP_PPIASE"/>
    <property type="match status" value="1"/>
</dbReference>
<organism evidence="6 7">
    <name type="scientific">Tenacibaculum lutimaris</name>
    <dbReference type="NCBI Taxonomy" id="285258"/>
    <lineage>
        <taxon>Bacteria</taxon>
        <taxon>Pseudomonadati</taxon>
        <taxon>Bacteroidota</taxon>
        <taxon>Flavobacteriia</taxon>
        <taxon>Flavobacteriales</taxon>
        <taxon>Flavobacteriaceae</taxon>
        <taxon>Tenacibaculum</taxon>
    </lineage>
</organism>
<evidence type="ECO:0000256" key="4">
    <source>
        <dbReference type="RuleBase" id="RU003915"/>
    </source>
</evidence>
<gene>
    <name evidence="6" type="ORF">C8N26_2383</name>
</gene>
<dbReference type="Proteomes" id="UP000285780">
    <property type="component" value="Unassembled WGS sequence"/>
</dbReference>
<comment type="catalytic activity">
    <reaction evidence="1 3 4">
        <text>[protein]-peptidylproline (omega=180) = [protein]-peptidylproline (omega=0)</text>
        <dbReference type="Rhea" id="RHEA:16237"/>
        <dbReference type="Rhea" id="RHEA-COMP:10747"/>
        <dbReference type="Rhea" id="RHEA-COMP:10748"/>
        <dbReference type="ChEBI" id="CHEBI:83833"/>
        <dbReference type="ChEBI" id="CHEBI:83834"/>
        <dbReference type="EC" id="5.2.1.8"/>
    </reaction>
</comment>
<keyword evidence="3 4" id="KW-0413">Isomerase</keyword>
<dbReference type="NCBIfam" id="TIGR03516">
    <property type="entry name" value="ppisom_GldI"/>
    <property type="match status" value="1"/>
</dbReference>
<sequence length="184" mass="21213">MKHKTILFILITLLITVACEKPEARRPKQHGTTNFYKEVLKENKKLNALEKERLEKWISQDTITEYKTSPHGFWYTYVTKDTLGLSNSPKTEDVVLLSYSISDINNRLIYERREISYKVDKEDFIPALQDGIKLMKKGETITFVIPSYRAFGVIGDGNKIAVNQPIQSTVTLIDIKSKKDNEIN</sequence>
<comment type="caution">
    <text evidence="6">The sequence shown here is derived from an EMBL/GenBank/DDBJ whole genome shotgun (WGS) entry which is preliminary data.</text>
</comment>
<dbReference type="EC" id="5.2.1.8" evidence="4"/>
<dbReference type="RefSeq" id="WP_120187445.1">
    <property type="nucleotide sequence ID" value="NZ_RAQM01000011.1"/>
</dbReference>
<evidence type="ECO:0000256" key="1">
    <source>
        <dbReference type="ARBA" id="ARBA00000971"/>
    </source>
</evidence>
<dbReference type="InterPro" id="IPR001179">
    <property type="entry name" value="PPIase_FKBP_dom"/>
</dbReference>
<dbReference type="EMBL" id="RAQM01000011">
    <property type="protein sequence ID" value="RKF03009.1"/>
    <property type="molecule type" value="Genomic_DNA"/>
</dbReference>
<proteinExistence type="inferred from homology"/>
<dbReference type="GO" id="GO:0003755">
    <property type="term" value="F:peptidyl-prolyl cis-trans isomerase activity"/>
    <property type="evidence" value="ECO:0007669"/>
    <property type="project" value="UniProtKB-UniRule"/>
</dbReference>
<reference evidence="6 7" key="1">
    <citation type="submission" date="2018-09" db="EMBL/GenBank/DDBJ databases">
        <title>Genomic Encyclopedia of Archaeal and Bacterial Type Strains, Phase II (KMG-II): from individual species to whole genera.</title>
        <authorList>
            <person name="Goeker M."/>
        </authorList>
    </citation>
    <scope>NUCLEOTIDE SEQUENCE [LARGE SCALE GENOMIC DNA]</scope>
    <source>
        <strain evidence="6 7">DSM 16505</strain>
    </source>
</reference>
<name>A0A420DYW8_9FLAO</name>
<dbReference type="InterPro" id="IPR019869">
    <property type="entry name" value="Motility-assoc_PPIase_GldI"/>
</dbReference>
<keyword evidence="7" id="KW-1185">Reference proteome</keyword>
<evidence type="ECO:0000313" key="6">
    <source>
        <dbReference type="EMBL" id="RKF03009.1"/>
    </source>
</evidence>
<dbReference type="SUPFAM" id="SSF54534">
    <property type="entry name" value="FKBP-like"/>
    <property type="match status" value="1"/>
</dbReference>
<evidence type="ECO:0000256" key="2">
    <source>
        <dbReference type="ARBA" id="ARBA00023110"/>
    </source>
</evidence>
<dbReference type="InterPro" id="IPR046357">
    <property type="entry name" value="PPIase_dom_sf"/>
</dbReference>
<dbReference type="Pfam" id="PF00254">
    <property type="entry name" value="FKBP_C"/>
    <property type="match status" value="1"/>
</dbReference>